<dbReference type="EMBL" id="JAIFTL010000131">
    <property type="protein sequence ID" value="KAG9322755.1"/>
    <property type="molecule type" value="Genomic_DNA"/>
</dbReference>
<feature type="compositionally biased region" description="Low complexity" evidence="6">
    <location>
        <begin position="965"/>
        <end position="975"/>
    </location>
</feature>
<dbReference type="InterPro" id="IPR059169">
    <property type="entry name" value="GCP5_N_ext"/>
</dbReference>
<feature type="compositionally biased region" description="Polar residues" evidence="6">
    <location>
        <begin position="156"/>
        <end position="167"/>
    </location>
</feature>
<feature type="region of interest" description="Disordered" evidence="6">
    <location>
        <begin position="183"/>
        <end position="238"/>
    </location>
</feature>
<dbReference type="GO" id="GO:0000278">
    <property type="term" value="P:mitotic cell cycle"/>
    <property type="evidence" value="ECO:0007669"/>
    <property type="project" value="TreeGrafter"/>
</dbReference>
<name>A0A9P8A4N9_MORAP</name>
<feature type="region of interest" description="Disordered" evidence="6">
    <location>
        <begin position="951"/>
        <end position="1089"/>
    </location>
</feature>
<comment type="similarity">
    <text evidence="2">Belongs to the TUBGCP family.</text>
</comment>
<dbReference type="GO" id="GO:0043015">
    <property type="term" value="F:gamma-tubulin binding"/>
    <property type="evidence" value="ECO:0007669"/>
    <property type="project" value="InterPro"/>
</dbReference>
<keyword evidence="5" id="KW-0206">Cytoskeleton</keyword>
<dbReference type="GO" id="GO:0051225">
    <property type="term" value="P:spindle assembly"/>
    <property type="evidence" value="ECO:0007669"/>
    <property type="project" value="TreeGrafter"/>
</dbReference>
<dbReference type="GO" id="GO:0000922">
    <property type="term" value="C:spindle pole"/>
    <property type="evidence" value="ECO:0007669"/>
    <property type="project" value="InterPro"/>
</dbReference>
<keyword evidence="4" id="KW-0493">Microtubule</keyword>
<dbReference type="InterPro" id="IPR041470">
    <property type="entry name" value="GCP_N"/>
</dbReference>
<dbReference type="GO" id="GO:0051011">
    <property type="term" value="F:microtubule minus-end binding"/>
    <property type="evidence" value="ECO:0007669"/>
    <property type="project" value="TreeGrafter"/>
</dbReference>
<dbReference type="CDD" id="cd22572">
    <property type="entry name" value="GCP5_NTD"/>
    <property type="match status" value="1"/>
</dbReference>
<dbReference type="InterPro" id="IPR007259">
    <property type="entry name" value="GCP"/>
</dbReference>
<comment type="caution">
    <text evidence="9">The sequence shown here is derived from an EMBL/GenBank/DDBJ whole genome shotgun (WGS) entry which is preliminary data.</text>
</comment>
<sequence length="1158" mass="131344">MSSTRRQRATLPEPARQLITLTTGFQPATEYFDACSSYVGLNLFDVTGMGGNRNKSVDHDVVNKRITGLAEKFSMKGQDAKAEALQDYLKRLRGLARSLGGGDNARTIAASSEMDKEEAAQNMVSSMLLMLLELSETPTMLRRGDHGYTVPDSLRESSQTSKSQSQINKDLWEAILKEDPLEGEHWLNLETGDEGKESDESDYEDMDVNPRAVPVTSRTSPKPTSDKGRSNESQPALGVLRLWTQSGPEPRKDLQLRLLEQQQYWRHDKVADPQRGGNLQDVGGFDIQRASELNAKLQETREYSLAQEVSIMDEVDVIHEVFLLLQGLPTTIFTAQDGHFTNYSTKVEVRHLSPRALQELLCPFMEIAGATLELQSLVDSICSASSKVNGKVVQAFGAAIHSELIQLKNYMAIEQQSYQRYRKGDSCRIASLIDLSTKLSCRLDVVRTLLAFVKECWFYKSQSTAREHACRNSMDILSKLYDNVYQLELLGDCRNAALFQRLLQQSIWPFLINLECWMTGQPLDSEFEFMIQAAKDVDIFSNKFWTEGCSIQTEIVEAIDGTRDDTSTVQISPRFIDGPNLDQIMYTGKAVRIIHALQTSEGMAQRRFPPLALSVYNRIFNTTPTTSSLPDQCMPSEGLVNSFPIYSPIILHQYPMSSMRSNTDTSHAVDYTPTIDFMWRVHQALADATKDHYLATNAQLKAMLFTQSRLLWHLRGMSEFHFMMQGEVMHAFCISLFNKMRRRRPWRDSYVLGSTFSQVASLRDWKHAKFVKVRLKERAGDKAPQARLDLDINNLDQIEFEYLLPWPLAGIVYSMENAKHMYGRITGLLMQVKTVKLAMEQMSFLKSRPRPHPELCHFWKLRLRFFSTVNDLWTYLMTTVLDTQIRRFHSDIENQTGDLDDMIKLSRRFINVCYERCFLKERTQPLHRSLKTMLNLALKFSSIFATFIQEQEQEQEQEQNRNAQATTDDAATSTAEGRTKNGRRVSFNLTRLPTLELGRQVYDDGDDASGTESEADPFEQEQGHDDGAGSDAEDIEMEPNSSQGQQYKKQRTGSGLSGISPREYRDLELPLHRRPARDSEQSGEPGAEVGYRQQLEGIEQEFNRCREFLAKSLRVVVNSNAARGYATRGLGGQQRPALEAQGDGGSDYLHGLILALSS</sequence>
<dbReference type="InterPro" id="IPR040457">
    <property type="entry name" value="GCP_C"/>
</dbReference>
<dbReference type="InterPro" id="IPR042241">
    <property type="entry name" value="GCP_C_sf"/>
</dbReference>
<feature type="compositionally biased region" description="Basic and acidic residues" evidence="6">
    <location>
        <begin position="1062"/>
        <end position="1080"/>
    </location>
</feature>
<dbReference type="GO" id="GO:0007020">
    <property type="term" value="P:microtubule nucleation"/>
    <property type="evidence" value="ECO:0007669"/>
    <property type="project" value="InterPro"/>
</dbReference>
<dbReference type="GO" id="GO:0031122">
    <property type="term" value="P:cytoplasmic microtubule organization"/>
    <property type="evidence" value="ECO:0007669"/>
    <property type="project" value="TreeGrafter"/>
</dbReference>
<dbReference type="GO" id="GO:0005816">
    <property type="term" value="C:spindle pole body"/>
    <property type="evidence" value="ECO:0007669"/>
    <property type="project" value="UniProtKB-ARBA"/>
</dbReference>
<dbReference type="Proteomes" id="UP000717515">
    <property type="component" value="Unassembled WGS sequence"/>
</dbReference>
<evidence type="ECO:0000256" key="1">
    <source>
        <dbReference type="ARBA" id="ARBA00004245"/>
    </source>
</evidence>
<keyword evidence="3" id="KW-0963">Cytoplasm</keyword>
<reference evidence="9" key="1">
    <citation type="submission" date="2021-07" db="EMBL/GenBank/DDBJ databases">
        <title>Draft genome of Mortierella alpina, strain LL118, isolated from an aspen leaf litter sample.</title>
        <authorList>
            <person name="Yang S."/>
            <person name="Vinatzer B.A."/>
        </authorList>
    </citation>
    <scope>NUCLEOTIDE SEQUENCE</scope>
    <source>
        <strain evidence="9">LL118</strain>
    </source>
</reference>
<feature type="region of interest" description="Disordered" evidence="6">
    <location>
        <begin position="142"/>
        <end position="167"/>
    </location>
</feature>
<organism evidence="9 10">
    <name type="scientific">Mortierella alpina</name>
    <name type="common">Oleaginous fungus</name>
    <name type="synonym">Mortierella renispora</name>
    <dbReference type="NCBI Taxonomy" id="64518"/>
    <lineage>
        <taxon>Eukaryota</taxon>
        <taxon>Fungi</taxon>
        <taxon>Fungi incertae sedis</taxon>
        <taxon>Mucoromycota</taxon>
        <taxon>Mortierellomycotina</taxon>
        <taxon>Mortierellomycetes</taxon>
        <taxon>Mortierellales</taxon>
        <taxon>Mortierellaceae</taxon>
        <taxon>Mortierella</taxon>
    </lineage>
</organism>
<gene>
    <name evidence="9" type="ORF">KVV02_007015</name>
</gene>
<dbReference type="PANTHER" id="PTHR19302:SF33">
    <property type="entry name" value="GAMMA-TUBULIN COMPLEX COMPONENT 5"/>
    <property type="match status" value="1"/>
</dbReference>
<feature type="domain" description="Gamma tubulin complex component C-terminal" evidence="7">
    <location>
        <begin position="710"/>
        <end position="1074"/>
    </location>
</feature>
<evidence type="ECO:0000259" key="7">
    <source>
        <dbReference type="Pfam" id="PF04130"/>
    </source>
</evidence>
<evidence type="ECO:0000256" key="4">
    <source>
        <dbReference type="ARBA" id="ARBA00022701"/>
    </source>
</evidence>
<evidence type="ECO:0000256" key="6">
    <source>
        <dbReference type="SAM" id="MobiDB-lite"/>
    </source>
</evidence>
<protein>
    <recommendedName>
        <fullName evidence="11">Spindle pole body component</fullName>
    </recommendedName>
</protein>
<feature type="domain" description="Gamma tubulin complex component protein N-terminal" evidence="8">
    <location>
        <begin position="318"/>
        <end position="605"/>
    </location>
</feature>
<dbReference type="GO" id="GO:0051321">
    <property type="term" value="P:meiotic cell cycle"/>
    <property type="evidence" value="ECO:0007669"/>
    <property type="project" value="TreeGrafter"/>
</dbReference>
<evidence type="ECO:0000256" key="5">
    <source>
        <dbReference type="ARBA" id="ARBA00023212"/>
    </source>
</evidence>
<accession>A0A9P8A4N9</accession>
<dbReference type="Pfam" id="PF17681">
    <property type="entry name" value="GCP_N_terminal"/>
    <property type="match status" value="1"/>
</dbReference>
<dbReference type="GO" id="GO:0000930">
    <property type="term" value="C:gamma-tubulin complex"/>
    <property type="evidence" value="ECO:0007669"/>
    <property type="project" value="TreeGrafter"/>
</dbReference>
<evidence type="ECO:0000256" key="3">
    <source>
        <dbReference type="ARBA" id="ARBA00022490"/>
    </source>
</evidence>
<feature type="compositionally biased region" description="Acidic residues" evidence="6">
    <location>
        <begin position="196"/>
        <end position="207"/>
    </location>
</feature>
<evidence type="ECO:0000259" key="8">
    <source>
        <dbReference type="Pfam" id="PF17681"/>
    </source>
</evidence>
<evidence type="ECO:0000313" key="10">
    <source>
        <dbReference type="Proteomes" id="UP000717515"/>
    </source>
</evidence>
<dbReference type="Gene3D" id="1.20.120.1900">
    <property type="entry name" value="Gamma-tubulin complex, C-terminal domain"/>
    <property type="match status" value="1"/>
</dbReference>
<comment type="subcellular location">
    <subcellularLocation>
        <location evidence="1">Cytoplasm</location>
        <location evidence="1">Cytoskeleton</location>
    </subcellularLocation>
</comment>
<evidence type="ECO:0000256" key="2">
    <source>
        <dbReference type="ARBA" id="ARBA00010337"/>
    </source>
</evidence>
<feature type="compositionally biased region" description="Acidic residues" evidence="6">
    <location>
        <begin position="1003"/>
        <end position="1019"/>
    </location>
</feature>
<dbReference type="Pfam" id="PF04130">
    <property type="entry name" value="GCP_C_terminal"/>
    <property type="match status" value="1"/>
</dbReference>
<dbReference type="GO" id="GO:0005874">
    <property type="term" value="C:microtubule"/>
    <property type="evidence" value="ECO:0007669"/>
    <property type="project" value="UniProtKB-KW"/>
</dbReference>
<proteinExistence type="inferred from homology"/>
<evidence type="ECO:0008006" key="11">
    <source>
        <dbReference type="Google" id="ProtNLM"/>
    </source>
</evidence>
<dbReference type="AlphaFoldDB" id="A0A9P8A4N9"/>
<evidence type="ECO:0000313" key="9">
    <source>
        <dbReference type="EMBL" id="KAG9322755.1"/>
    </source>
</evidence>
<dbReference type="PANTHER" id="PTHR19302">
    <property type="entry name" value="GAMMA TUBULIN COMPLEX PROTEIN"/>
    <property type="match status" value="1"/>
</dbReference>